<dbReference type="AlphaFoldDB" id="A0A0F9E276"/>
<comment type="caution">
    <text evidence="1">The sequence shown here is derived from an EMBL/GenBank/DDBJ whole genome shotgun (WGS) entry which is preliminary data.</text>
</comment>
<organism evidence="1">
    <name type="scientific">marine sediment metagenome</name>
    <dbReference type="NCBI Taxonomy" id="412755"/>
    <lineage>
        <taxon>unclassified sequences</taxon>
        <taxon>metagenomes</taxon>
        <taxon>ecological metagenomes</taxon>
    </lineage>
</organism>
<dbReference type="InterPro" id="IPR012441">
    <property type="entry name" value="DUF1643"/>
</dbReference>
<gene>
    <name evidence="1" type="ORF">LCGC14_2128200</name>
</gene>
<accession>A0A0F9E276</accession>
<dbReference type="Pfam" id="PF07799">
    <property type="entry name" value="DUF1643"/>
    <property type="match status" value="1"/>
</dbReference>
<evidence type="ECO:0000313" key="1">
    <source>
        <dbReference type="EMBL" id="KKL68118.1"/>
    </source>
</evidence>
<reference evidence="1" key="1">
    <citation type="journal article" date="2015" name="Nature">
        <title>Complex archaea that bridge the gap between prokaryotes and eukaryotes.</title>
        <authorList>
            <person name="Spang A."/>
            <person name="Saw J.H."/>
            <person name="Jorgensen S.L."/>
            <person name="Zaremba-Niedzwiedzka K."/>
            <person name="Martijn J."/>
            <person name="Lind A.E."/>
            <person name="van Eijk R."/>
            <person name="Schleper C."/>
            <person name="Guy L."/>
            <person name="Ettema T.J."/>
        </authorList>
    </citation>
    <scope>NUCLEOTIDE SEQUENCE</scope>
</reference>
<proteinExistence type="predicted"/>
<protein>
    <recommendedName>
        <fullName evidence="2">DUF1643 domain-containing protein</fullName>
    </recommendedName>
</protein>
<evidence type="ECO:0008006" key="2">
    <source>
        <dbReference type="Google" id="ProtNLM"/>
    </source>
</evidence>
<feature type="non-terminal residue" evidence="1">
    <location>
        <position position="1"/>
    </location>
</feature>
<sequence>VVSLNPSTADEKKNDPTIRRCIGFAKKWGFGKLIMTNIFAFRATLPKDLFNSENPVGNKNDYWLKKLSKKADKVLLAYGNHGKFRNRHDEILKIIDNPYCIKKSKTGMPMHPLYLKYTKKPIIY</sequence>
<name>A0A0F9E276_9ZZZZ</name>
<dbReference type="EMBL" id="LAZR01026635">
    <property type="protein sequence ID" value="KKL68118.1"/>
    <property type="molecule type" value="Genomic_DNA"/>
</dbReference>